<name>A0A1A2VPP2_MYCSC</name>
<feature type="chain" id="PRO_5008316555" description="DUF732 domain-containing protein" evidence="1">
    <location>
        <begin position="38"/>
        <end position="102"/>
    </location>
</feature>
<evidence type="ECO:0000313" key="3">
    <source>
        <dbReference type="Proteomes" id="UP000092207"/>
    </source>
</evidence>
<gene>
    <name evidence="2" type="ORF">A5679_01150</name>
</gene>
<keyword evidence="1" id="KW-0732">Signal</keyword>
<dbReference type="AlphaFoldDB" id="A0A1A2VPP2"/>
<protein>
    <recommendedName>
        <fullName evidence="4">DUF732 domain-containing protein</fullName>
    </recommendedName>
</protein>
<accession>A0A1A2VPP2</accession>
<evidence type="ECO:0008006" key="4">
    <source>
        <dbReference type="Google" id="ProtNLM"/>
    </source>
</evidence>
<evidence type="ECO:0000313" key="2">
    <source>
        <dbReference type="EMBL" id="OBI02845.1"/>
    </source>
</evidence>
<dbReference type="EMBL" id="LZJY01000212">
    <property type="protein sequence ID" value="OBI02845.1"/>
    <property type="molecule type" value="Genomic_DNA"/>
</dbReference>
<dbReference type="Proteomes" id="UP000092207">
    <property type="component" value="Unassembled WGS sequence"/>
</dbReference>
<evidence type="ECO:0000256" key="1">
    <source>
        <dbReference type="SAM" id="SignalP"/>
    </source>
</evidence>
<feature type="signal peptide" evidence="1">
    <location>
        <begin position="1"/>
        <end position="37"/>
    </location>
</feature>
<comment type="caution">
    <text evidence="2">The sequence shown here is derived from an EMBL/GenBank/DDBJ whole genome shotgun (WGS) entry which is preliminary data.</text>
</comment>
<proteinExistence type="predicted"/>
<organism evidence="2 3">
    <name type="scientific">Mycobacterium scrofulaceum</name>
    <dbReference type="NCBI Taxonomy" id="1783"/>
    <lineage>
        <taxon>Bacteria</taxon>
        <taxon>Bacillati</taxon>
        <taxon>Actinomycetota</taxon>
        <taxon>Actinomycetes</taxon>
        <taxon>Mycobacteriales</taxon>
        <taxon>Mycobacteriaceae</taxon>
        <taxon>Mycobacterium</taxon>
    </lineage>
</organism>
<reference evidence="2 3" key="1">
    <citation type="submission" date="2016-06" db="EMBL/GenBank/DDBJ databases">
        <authorList>
            <person name="Kjaerup R.B."/>
            <person name="Dalgaard T.S."/>
            <person name="Juul-Madsen H.R."/>
        </authorList>
    </citation>
    <scope>NUCLEOTIDE SEQUENCE [LARGE SCALE GENOMIC DNA]</scope>
    <source>
        <strain evidence="2 3">E2838</strain>
    </source>
</reference>
<sequence length="102" mass="10961">MRAKAAQGRATPLKAVKSIATGGLLLALLFSSGVARADAGDEQQACQFMDDPAAAEQGYAPAEYAFMLLRARMSAQRARTTMSEAVQDYCPNHLIDLPASWR</sequence>